<dbReference type="AlphaFoldDB" id="A0AAN3A2U2"/>
<proteinExistence type="predicted"/>
<evidence type="ECO:0000313" key="2">
    <source>
        <dbReference type="Proteomes" id="UP000005475"/>
    </source>
</evidence>
<dbReference type="EMBL" id="AAXF02000054">
    <property type="protein sequence ID" value="EDO08768.1"/>
    <property type="molecule type" value="Genomic_DNA"/>
</dbReference>
<reference evidence="2" key="2">
    <citation type="submission" date="2007-04" db="EMBL/GenBank/DDBJ databases">
        <title>Draft genome sequence of Bacteroides ovatus (ATCC 8483).</title>
        <authorList>
            <person name="Sudarsanam P."/>
            <person name="Ley R."/>
            <person name="Guruge J."/>
            <person name="Turnbaugh P.J."/>
            <person name="Mahowald M."/>
            <person name="Liep D."/>
            <person name="Gordon J."/>
        </authorList>
    </citation>
    <scope>NUCLEOTIDE SEQUENCE [LARGE SCALE GENOMIC DNA]</scope>
    <source>
        <strain evidence="2">ATCC 8483 / DSM 1896 / JCM 5824 / BCRC 10623 / CCUG 4943 / NCTC 11153</strain>
    </source>
</reference>
<sequence length="49" mass="6011">MRGHKNKRRTGYMKYIKVLFRQYTQAIVLRIYLLSSLLEAYCHFYPLQV</sequence>
<dbReference type="Proteomes" id="UP000005475">
    <property type="component" value="Unassembled WGS sequence"/>
</dbReference>
<accession>A0AAN3A2U2</accession>
<name>A0AAN3A2U2_BACO1</name>
<evidence type="ECO:0000313" key="1">
    <source>
        <dbReference type="EMBL" id="EDO08768.1"/>
    </source>
</evidence>
<comment type="caution">
    <text evidence="1">The sequence shown here is derived from an EMBL/GenBank/DDBJ whole genome shotgun (WGS) entry which is preliminary data.</text>
</comment>
<protein>
    <submittedName>
        <fullName evidence="1">Uncharacterized protein</fullName>
    </submittedName>
</protein>
<gene>
    <name evidence="1" type="ORF">BACOVA_04624</name>
</gene>
<reference evidence="1 2" key="1">
    <citation type="submission" date="2007-03" db="EMBL/GenBank/DDBJ databases">
        <authorList>
            <person name="Fulton L."/>
            <person name="Clifton S."/>
            <person name="Fulton B."/>
            <person name="Xu J."/>
            <person name="Minx P."/>
            <person name="Pepin K.H."/>
            <person name="Johnson M."/>
            <person name="Thiruvilangam P."/>
            <person name="Bhonagiri V."/>
            <person name="Nash W.E."/>
            <person name="Mardis E.R."/>
            <person name="Wilson R.K."/>
        </authorList>
    </citation>
    <scope>NUCLEOTIDE SEQUENCE [LARGE SCALE GENOMIC DNA]</scope>
    <source>
        <strain evidence="2">ATCC 8483 / DSM 1896 / JCM 5824 / BCRC 10623 / CCUG 4943 / NCTC 11153</strain>
    </source>
</reference>
<organism evidence="1 2">
    <name type="scientific">Bacteroides ovatus (strain ATCC 8483 / DSM 1896 / JCM 5824 / BCRC 10623 / CCUG 4943 / NCTC 11153)</name>
    <dbReference type="NCBI Taxonomy" id="411476"/>
    <lineage>
        <taxon>Bacteria</taxon>
        <taxon>Pseudomonadati</taxon>
        <taxon>Bacteroidota</taxon>
        <taxon>Bacteroidia</taxon>
        <taxon>Bacteroidales</taxon>
        <taxon>Bacteroidaceae</taxon>
        <taxon>Bacteroides</taxon>
    </lineage>
</organism>